<name>A0A2T9Y1P9_9FUNG</name>
<dbReference type="SUPFAM" id="SSF63491">
    <property type="entry name" value="BAG domain"/>
    <property type="match status" value="1"/>
</dbReference>
<organism evidence="4 5">
    <name type="scientific">Furculomyces boomerangus</name>
    <dbReference type="NCBI Taxonomy" id="61424"/>
    <lineage>
        <taxon>Eukaryota</taxon>
        <taxon>Fungi</taxon>
        <taxon>Fungi incertae sedis</taxon>
        <taxon>Zoopagomycota</taxon>
        <taxon>Kickxellomycotina</taxon>
        <taxon>Harpellomycetes</taxon>
        <taxon>Harpellales</taxon>
        <taxon>Harpellaceae</taxon>
        <taxon>Furculomyces</taxon>
    </lineage>
</organism>
<dbReference type="InterPro" id="IPR036533">
    <property type="entry name" value="BAG_dom_sf"/>
</dbReference>
<evidence type="ECO:0000256" key="2">
    <source>
        <dbReference type="SAM" id="MobiDB-lite"/>
    </source>
</evidence>
<comment type="caution">
    <text evidence="4">The sequence shown here is derived from an EMBL/GenBank/DDBJ whole genome shotgun (WGS) entry which is preliminary data.</text>
</comment>
<dbReference type="EMBL" id="MBFT01000943">
    <property type="protein sequence ID" value="PVU86279.1"/>
    <property type="molecule type" value="Genomic_DNA"/>
</dbReference>
<dbReference type="PROSITE" id="PS51035">
    <property type="entry name" value="BAG"/>
    <property type="match status" value="1"/>
</dbReference>
<sequence>MEYYFGNNTVPLVFVRNEPNKRTSYPNHHLVHHDEHPATFGYRQTSPVSANTHPSFRQGAANSDVSLGDILGLHHLRSAYIESDLESIQLRLAEIERRKQLAQMKRQFYIRQLQEEAERERELVEERSRIEEQRQKLAQLAAQKARQQYLQDTRLRQQQNVESYENQRKLANEASPSRKFFNTADSTQKHQVPTQPQKQLPIEHVAEQPKLEHKTHEQEQTPSAENDINEAKYNATGGDPDAYNTIMEIVRKKLQEIDQSDEEKEKKETQDVEMKGDTAINSISETPIEAIDEEQTQPITPTEPEPETKTDEQVTTKVQTDNDVHMSDLAENVQNVGQETNQPKKRQSPVIDSKPDSDDEFVQAKQKCKDKLCCFQDHVQKAQQNQIEKKKSRHRKRKNKMHKHKINNEKKQENQQFLSEKHHTNKKSIEQQDIDKTIAALKIQKFIRNQKSAKEIQRISNSLQQLKNVEKQVDKIRRNHEEVVYSSPLEFRVDENGSATLAYTENTRNYREYGELLLRSLQDLDSINSYGSNIVRQERRQMVYKIQSLLDDLDAYLVSQEASYSAGISSDSD</sequence>
<dbReference type="OrthoDB" id="5600337at2759"/>
<dbReference type="GO" id="GO:0051087">
    <property type="term" value="F:protein-folding chaperone binding"/>
    <property type="evidence" value="ECO:0007669"/>
    <property type="project" value="InterPro"/>
</dbReference>
<gene>
    <name evidence="4" type="ORF">BB559_006577</name>
</gene>
<reference evidence="4 5" key="1">
    <citation type="journal article" date="2018" name="MBio">
        <title>Comparative Genomics Reveals the Core Gene Toolbox for the Fungus-Insect Symbiosis.</title>
        <authorList>
            <person name="Wang Y."/>
            <person name="Stata M."/>
            <person name="Wang W."/>
            <person name="Stajich J.E."/>
            <person name="White M.M."/>
            <person name="Moncalvo J.M."/>
        </authorList>
    </citation>
    <scope>NUCLEOTIDE SEQUENCE [LARGE SCALE GENOMIC DNA]</scope>
    <source>
        <strain evidence="4 5">AUS-77-4</strain>
    </source>
</reference>
<dbReference type="Proteomes" id="UP000245699">
    <property type="component" value="Unassembled WGS sequence"/>
</dbReference>
<dbReference type="STRING" id="61424.A0A2T9Y1P9"/>
<feature type="domain" description="BAG" evidence="3">
    <location>
        <begin position="506"/>
        <end position="557"/>
    </location>
</feature>
<feature type="coiled-coil region" evidence="1">
    <location>
        <begin position="449"/>
        <end position="479"/>
    </location>
</feature>
<dbReference type="Gene3D" id="1.20.58.120">
    <property type="entry name" value="BAG domain"/>
    <property type="match status" value="1"/>
</dbReference>
<feature type="compositionally biased region" description="Basic and acidic residues" evidence="2">
    <location>
        <begin position="263"/>
        <end position="276"/>
    </location>
</feature>
<keyword evidence="5" id="KW-1185">Reference proteome</keyword>
<protein>
    <recommendedName>
        <fullName evidence="3">BAG domain-containing protein</fullName>
    </recommendedName>
</protein>
<keyword evidence="1" id="KW-0175">Coiled coil</keyword>
<feature type="region of interest" description="Disordered" evidence="2">
    <location>
        <begin position="334"/>
        <end position="363"/>
    </location>
</feature>
<dbReference type="Pfam" id="PF02179">
    <property type="entry name" value="BAG"/>
    <property type="match status" value="1"/>
</dbReference>
<feature type="compositionally biased region" description="Basic and acidic residues" evidence="2">
    <location>
        <begin position="306"/>
        <end position="316"/>
    </location>
</feature>
<feature type="coiled-coil region" evidence="1">
    <location>
        <begin position="85"/>
        <end position="174"/>
    </location>
</feature>
<feature type="compositionally biased region" description="Basic and acidic residues" evidence="2">
    <location>
        <begin position="406"/>
        <end position="429"/>
    </location>
</feature>
<accession>A0A2T9Y1P9</accession>
<feature type="compositionally biased region" description="Basic residues" evidence="2">
    <location>
        <begin position="390"/>
        <end position="405"/>
    </location>
</feature>
<evidence type="ECO:0000256" key="1">
    <source>
        <dbReference type="SAM" id="Coils"/>
    </source>
</evidence>
<proteinExistence type="predicted"/>
<feature type="region of interest" description="Disordered" evidence="2">
    <location>
        <begin position="211"/>
        <end position="242"/>
    </location>
</feature>
<feature type="region of interest" description="Disordered" evidence="2">
    <location>
        <begin position="254"/>
        <end position="316"/>
    </location>
</feature>
<evidence type="ECO:0000313" key="5">
    <source>
        <dbReference type="Proteomes" id="UP000245699"/>
    </source>
</evidence>
<feature type="region of interest" description="Disordered" evidence="2">
    <location>
        <begin position="383"/>
        <end position="429"/>
    </location>
</feature>
<dbReference type="AlphaFoldDB" id="A0A2T9Y1P9"/>
<evidence type="ECO:0000259" key="3">
    <source>
        <dbReference type="PROSITE" id="PS51035"/>
    </source>
</evidence>
<dbReference type="InterPro" id="IPR003103">
    <property type="entry name" value="BAG_domain"/>
</dbReference>
<evidence type="ECO:0000313" key="4">
    <source>
        <dbReference type="EMBL" id="PVU86279.1"/>
    </source>
</evidence>